<dbReference type="Gene3D" id="2.30.42.10">
    <property type="match status" value="1"/>
</dbReference>
<feature type="site" description="Transition state stabilizer; via amide nitrogen" evidence="9">
    <location>
        <position position="983"/>
    </location>
</feature>
<evidence type="ECO:0000256" key="6">
    <source>
        <dbReference type="ARBA" id="ARBA00022825"/>
    </source>
</evidence>
<feature type="active site" description="Charge relay system" evidence="8">
    <location>
        <position position="770"/>
    </location>
</feature>
<dbReference type="Gene3D" id="2.120.10.30">
    <property type="entry name" value="TolB, C-terminal domain"/>
    <property type="match status" value="1"/>
</dbReference>
<dbReference type="InterPro" id="IPR028204">
    <property type="entry name" value="Tricorn_C1"/>
</dbReference>
<dbReference type="GO" id="GO:0006508">
    <property type="term" value="P:proteolysis"/>
    <property type="evidence" value="ECO:0007669"/>
    <property type="project" value="UniProtKB-UniRule"/>
</dbReference>
<dbReference type="SUPFAM" id="SSF52096">
    <property type="entry name" value="ClpP/crotonase"/>
    <property type="match status" value="1"/>
</dbReference>
<evidence type="ECO:0000256" key="8">
    <source>
        <dbReference type="PIRSR" id="PIRSR036421-1"/>
    </source>
</evidence>
<reference evidence="13" key="2">
    <citation type="journal article" date="2021" name="PeerJ">
        <title>Extensive microbial diversity within the chicken gut microbiome revealed by metagenomics and culture.</title>
        <authorList>
            <person name="Gilroy R."/>
            <person name="Ravi A."/>
            <person name="Getino M."/>
            <person name="Pursley I."/>
            <person name="Horton D.L."/>
            <person name="Alikhan N.F."/>
            <person name="Baker D."/>
            <person name="Gharbi K."/>
            <person name="Hall N."/>
            <person name="Watson M."/>
            <person name="Adriaenssens E.M."/>
            <person name="Foster-Nyarko E."/>
            <person name="Jarju S."/>
            <person name="Secka A."/>
            <person name="Antonio M."/>
            <person name="Oren A."/>
            <person name="Chaudhuri R.R."/>
            <person name="La Ragione R."/>
            <person name="Hildebrand F."/>
            <person name="Pallen M.J."/>
        </authorList>
    </citation>
    <scope>NUCLEOTIDE SEQUENCE</scope>
    <source>
        <strain evidence="13">2478</strain>
    </source>
</reference>
<evidence type="ECO:0000256" key="3">
    <source>
        <dbReference type="ARBA" id="ARBA00022490"/>
    </source>
</evidence>
<keyword evidence="10" id="KW-0175">Coiled coil</keyword>
<dbReference type="InterPro" id="IPR001478">
    <property type="entry name" value="PDZ"/>
</dbReference>
<dbReference type="PANTHER" id="PTHR43253">
    <property type="entry name" value="TRICORN PROTEASE HOMOLOG 2-RELATED"/>
    <property type="match status" value="1"/>
</dbReference>
<dbReference type="PROSITE" id="PS50106">
    <property type="entry name" value="PDZ"/>
    <property type="match status" value="1"/>
</dbReference>
<dbReference type="Pfam" id="PF26549">
    <property type="entry name" value="Tricorn_N"/>
    <property type="match status" value="1"/>
</dbReference>
<dbReference type="GO" id="GO:0005737">
    <property type="term" value="C:cytoplasm"/>
    <property type="evidence" value="ECO:0007669"/>
    <property type="project" value="UniProtKB-SubCell"/>
</dbReference>
<keyword evidence="3 7" id="KW-0963">Cytoplasm</keyword>
<dbReference type="EMBL" id="JADILZ010000078">
    <property type="protein sequence ID" value="MBO8478854.1"/>
    <property type="molecule type" value="Genomic_DNA"/>
</dbReference>
<reference evidence="13" key="1">
    <citation type="submission" date="2020-10" db="EMBL/GenBank/DDBJ databases">
        <authorList>
            <person name="Gilroy R."/>
        </authorList>
    </citation>
    <scope>NUCLEOTIDE SEQUENCE</scope>
    <source>
        <strain evidence="13">2478</strain>
    </source>
</reference>
<evidence type="ECO:0000259" key="12">
    <source>
        <dbReference type="PROSITE" id="PS50106"/>
    </source>
</evidence>
<sequence length="1080" mass="120832">MKKILITVSAMLLAGSVFAADDSPLWLRKNCISPDGSKIAFCYQGDIYVVDSDGGKAVQVTSNPSYDSDPIWTPDGKGIVFSSYREGNKDIYMTSAEGGAPVRVTDYPGNETPMYVLPDGRVVFTANLMQDAEYDGFPGSSAQLYTVGREGGRPEYVTSLPVSGISVNKDNVVLYEDWKGYEDNFRKHHTSSVTRDIWVYRPSSGQTGFGIDGKGSFEKLSTFNGEDRNPVFAADGDTYYYLSEKSGSFNIYRSSLSNPSESVQITHNTTHPVRYISVAGNGTISFSYNGELYTVRDGQEPEKVNISIVSDKLERENIITYFSSGSNDLAVSPNGKEVAIILRGDVFVTSVDYNTTRRITDTPEQERNLSFSEDGRTLYYSSERDGHWGIYATSLSDKDDKYFTYSVKMEEKMVTDPGQTCFQPQVSPDGKWLAFLRDRTELVVKNIKSGKEKSLHKNVNYSYSDGDQSFAWSPDSKYLLCNWQADGGWNNEDIALIDVESGEITDLTESGYTDGNFRWALGGKAMTWMSDRAGYRSHGSWGAEYDVYAMFFDGKEFYKFTRDKESDEMETLLTDEKEAKKEEKQEAKDSAKVEKGAEKLVLDLDNRADRIVRLTRFSGRLGDHYMNADGSKLYYMTRLEKSYDLCVLDIKEGSINVLAKGLFGSIYPTKDDKSFYVLSGRGIIKVDMASGSQKNISFSGEFNYRPSKEREYIFDHIWKQVADKFYDKDIHGIDWAMYRDAYSRFLPYINNNFDFQEMLSELLGELNGSHTGARYYASVSGNIGKLGFIPDYSYSGDGLKIAEVLAGGPLSIVDPEIKAGDVIEAIDGKAIKAGENWIPLLSMKAGDKVLVTVKKNGKKSEDIYVEAGYSDYTQLYRRWVRQREEMVEKLSGGRVGYVHVAGMDSDSFREVYSKLLGKFRTAEAVIVDTRHNGGGWLHDDLATLLDGKAYIRFEPRGQYIGTEPYSKWTKPSCVLIGEDNYSDASGFPYVYKTLGIGKLIGAPVPGTMTAVWWEQQIDPTIIFGIPQVGAIGVKEGRYLENMQVEPDILVYNDPASVLNGEDRQLEAAVKEMLKEIGAAE</sequence>
<dbReference type="Proteomes" id="UP000823771">
    <property type="component" value="Unassembled WGS sequence"/>
</dbReference>
<dbReference type="Pfam" id="PF03572">
    <property type="entry name" value="Peptidase_S41"/>
    <property type="match status" value="1"/>
</dbReference>
<keyword evidence="11" id="KW-0732">Signal</keyword>
<evidence type="ECO:0000256" key="7">
    <source>
        <dbReference type="PIRNR" id="PIRNR036421"/>
    </source>
</evidence>
<feature type="active site" description="Charge relay system" evidence="8">
    <location>
        <position position="1040"/>
    </location>
</feature>
<dbReference type="GO" id="GO:0008236">
    <property type="term" value="F:serine-type peptidase activity"/>
    <property type="evidence" value="ECO:0007669"/>
    <property type="project" value="UniProtKB-UniRule"/>
</dbReference>
<comment type="subcellular location">
    <subcellularLocation>
        <location evidence="1 7">Cytoplasm</location>
    </subcellularLocation>
</comment>
<dbReference type="EC" id="3.4.21.-" evidence="7"/>
<dbReference type="SUPFAM" id="SSF50156">
    <property type="entry name" value="PDZ domain-like"/>
    <property type="match status" value="1"/>
</dbReference>
<evidence type="ECO:0000256" key="5">
    <source>
        <dbReference type="ARBA" id="ARBA00022801"/>
    </source>
</evidence>
<evidence type="ECO:0000256" key="11">
    <source>
        <dbReference type="SAM" id="SignalP"/>
    </source>
</evidence>
<feature type="chain" id="PRO_5039424705" description="Tricorn protease homolog" evidence="11">
    <location>
        <begin position="20"/>
        <end position="1080"/>
    </location>
</feature>
<dbReference type="CDD" id="cd07562">
    <property type="entry name" value="Peptidase_S41_TRI"/>
    <property type="match status" value="1"/>
</dbReference>
<feature type="coiled-coil region" evidence="10">
    <location>
        <begin position="562"/>
        <end position="594"/>
    </location>
</feature>
<dbReference type="Gene3D" id="3.90.226.10">
    <property type="entry name" value="2-enoyl-CoA Hydratase, Chain A, domain 1"/>
    <property type="match status" value="1"/>
</dbReference>
<protein>
    <recommendedName>
        <fullName evidence="7">Tricorn protease homolog</fullName>
        <ecNumber evidence="7">3.4.21.-</ecNumber>
    </recommendedName>
</protein>
<dbReference type="InterPro" id="IPR011659">
    <property type="entry name" value="WD40"/>
</dbReference>
<name>A0A9D9IVL5_9BACT</name>
<evidence type="ECO:0000256" key="1">
    <source>
        <dbReference type="ARBA" id="ARBA00004496"/>
    </source>
</evidence>
<gene>
    <name evidence="13" type="ORF">IAB80_08205</name>
</gene>
<dbReference type="Gene3D" id="2.120.10.60">
    <property type="entry name" value="Tricorn protease N-terminal domain"/>
    <property type="match status" value="2"/>
</dbReference>
<dbReference type="Pfam" id="PF07676">
    <property type="entry name" value="PD40"/>
    <property type="match status" value="2"/>
</dbReference>
<dbReference type="SUPFAM" id="SSF50969">
    <property type="entry name" value="YVTN repeat-like/Quinoprotein amine dehydrogenase"/>
    <property type="match status" value="1"/>
</dbReference>
<evidence type="ECO:0000256" key="10">
    <source>
        <dbReference type="SAM" id="Coils"/>
    </source>
</evidence>
<evidence type="ECO:0000256" key="2">
    <source>
        <dbReference type="ARBA" id="ARBA00008524"/>
    </source>
</evidence>
<dbReference type="InterPro" id="IPR029045">
    <property type="entry name" value="ClpP/crotonase-like_dom_sf"/>
</dbReference>
<proteinExistence type="inferred from homology"/>
<dbReference type="SUPFAM" id="SSF69304">
    <property type="entry name" value="Tricorn protease N-terminal domain"/>
    <property type="match status" value="1"/>
</dbReference>
<accession>A0A9D9IVL5</accession>
<keyword evidence="5 7" id="KW-0378">Hydrolase</keyword>
<dbReference type="Pfam" id="PF14684">
    <property type="entry name" value="Tricorn_C1"/>
    <property type="match status" value="1"/>
</dbReference>
<dbReference type="InterPro" id="IPR011044">
    <property type="entry name" value="Quino_amine_DH_bsu"/>
</dbReference>
<dbReference type="AlphaFoldDB" id="A0A9D9IVL5"/>
<comment type="similarity">
    <text evidence="2 7">Belongs to the peptidase S41B family.</text>
</comment>
<dbReference type="PANTHER" id="PTHR43253:SF1">
    <property type="entry name" value="TRICORN PROTEASE HOMOLOG 2-RELATED"/>
    <property type="match status" value="1"/>
</dbReference>
<dbReference type="InterPro" id="IPR011042">
    <property type="entry name" value="6-blade_b-propeller_TolB-like"/>
</dbReference>
<comment type="function">
    <text evidence="7">Degrades oligopeptides.</text>
</comment>
<organism evidence="13 14">
    <name type="scientific">Candidatus Cryptobacteroides excrementipullorum</name>
    <dbReference type="NCBI Taxonomy" id="2840761"/>
    <lineage>
        <taxon>Bacteria</taxon>
        <taxon>Pseudomonadati</taxon>
        <taxon>Bacteroidota</taxon>
        <taxon>Bacteroidia</taxon>
        <taxon>Bacteroidales</taxon>
        <taxon>Candidatus Cryptobacteroides</taxon>
    </lineage>
</organism>
<evidence type="ECO:0000313" key="14">
    <source>
        <dbReference type="Proteomes" id="UP000823771"/>
    </source>
</evidence>
<feature type="domain" description="PDZ" evidence="12">
    <location>
        <begin position="784"/>
        <end position="832"/>
    </location>
</feature>
<feature type="signal peptide" evidence="11">
    <location>
        <begin position="1"/>
        <end position="19"/>
    </location>
</feature>
<comment type="caution">
    <text evidence="13">The sequence shown here is derived from an EMBL/GenBank/DDBJ whole genome shotgun (WGS) entry which is preliminary data.</text>
</comment>
<dbReference type="PIRSF" id="PIRSF036421">
    <property type="entry name" value="Tricorn_protease"/>
    <property type="match status" value="1"/>
</dbReference>
<keyword evidence="6 7" id="KW-0720">Serine protease</keyword>
<keyword evidence="4 7" id="KW-0645">Protease</keyword>
<dbReference type="InterPro" id="IPR036034">
    <property type="entry name" value="PDZ_sf"/>
</dbReference>
<feature type="active site" description="Nucleophile" evidence="8">
    <location>
        <position position="982"/>
    </location>
</feature>
<dbReference type="InterPro" id="IPR005151">
    <property type="entry name" value="Tail-specific_protease"/>
</dbReference>
<evidence type="ECO:0000313" key="13">
    <source>
        <dbReference type="EMBL" id="MBO8478854.1"/>
    </source>
</evidence>
<dbReference type="InterPro" id="IPR012393">
    <property type="entry name" value="Tricorn_protease"/>
</dbReference>
<dbReference type="Gene3D" id="3.30.750.44">
    <property type="match status" value="1"/>
</dbReference>
<evidence type="ECO:0000256" key="4">
    <source>
        <dbReference type="ARBA" id="ARBA00022670"/>
    </source>
</evidence>
<evidence type="ECO:0000256" key="9">
    <source>
        <dbReference type="PIRSR" id="PIRSR036421-3"/>
    </source>
</evidence>